<reference evidence="1 2" key="2">
    <citation type="submission" date="2020-02" db="EMBL/GenBank/DDBJ databases">
        <title>Erythrobacter dongmakensis sp. nov., isolated from a tidal mudflat.</title>
        <authorList>
            <person name="Kim I.S."/>
        </authorList>
    </citation>
    <scope>NUCLEOTIDE SEQUENCE [LARGE SCALE GENOMIC DNA]</scope>
    <source>
        <strain evidence="1 2">GH3-10</strain>
    </source>
</reference>
<protein>
    <submittedName>
        <fullName evidence="1">DUF4197 family protein</fullName>
    </submittedName>
</protein>
<gene>
    <name evidence="1" type="ORF">GRF63_16175</name>
</gene>
<keyword evidence="2" id="KW-1185">Reference proteome</keyword>
<dbReference type="AlphaFoldDB" id="A0A844XG32"/>
<evidence type="ECO:0000313" key="1">
    <source>
        <dbReference type="EMBL" id="MWV29437.1"/>
    </source>
</evidence>
<name>A0A844XG32_9SPHN</name>
<organism evidence="1 2">
    <name type="scientific">Aurantiacibacter rhizosphaerae</name>
    <dbReference type="NCBI Taxonomy" id="2691582"/>
    <lineage>
        <taxon>Bacteria</taxon>
        <taxon>Pseudomonadati</taxon>
        <taxon>Pseudomonadota</taxon>
        <taxon>Alphaproteobacteria</taxon>
        <taxon>Sphingomonadales</taxon>
        <taxon>Erythrobacteraceae</taxon>
        <taxon>Aurantiacibacter</taxon>
    </lineage>
</organism>
<comment type="caution">
    <text evidence="1">The sequence shown here is derived from an EMBL/GenBank/DDBJ whole genome shotgun (WGS) entry which is preliminary data.</text>
</comment>
<dbReference type="InterPro" id="IPR025245">
    <property type="entry name" value="DUF4197"/>
</dbReference>
<sequence length="239" mass="24650">MTELTNLSAKSGTSSGIMGRRAFMGGALASSALLLPACQSFGGFSLTDAIRRLLYISSERAFARLTAPGGYWDEQVASLGLSNLIGSRGGVVASILTSTLFKNRLEGAFADIAIEGAERAAPIVADAVRVIGIQNAIALVNGGPTAATSFLRNDLGVTLVDAMVPELGDAMRLANEPLVAELLTGLTGIDVGGVARNLAGQVDNAIWTEMGFEESAIRRNPQATNDPLLISVFGAGAVL</sequence>
<dbReference type="EMBL" id="WUBR01000004">
    <property type="protein sequence ID" value="MWV29437.1"/>
    <property type="molecule type" value="Genomic_DNA"/>
</dbReference>
<reference evidence="1 2" key="1">
    <citation type="submission" date="2019-12" db="EMBL/GenBank/DDBJ databases">
        <authorList>
            <person name="Lee S.D."/>
        </authorList>
    </citation>
    <scope>NUCLEOTIDE SEQUENCE [LARGE SCALE GENOMIC DNA]</scope>
    <source>
        <strain evidence="1 2">GH3-10</strain>
    </source>
</reference>
<dbReference type="Proteomes" id="UP000461409">
    <property type="component" value="Unassembled WGS sequence"/>
</dbReference>
<dbReference type="RefSeq" id="WP_160487091.1">
    <property type="nucleotide sequence ID" value="NZ_WUBR01000004.1"/>
</dbReference>
<proteinExistence type="predicted"/>
<dbReference type="Pfam" id="PF13852">
    <property type="entry name" value="DUF4197"/>
    <property type="match status" value="1"/>
</dbReference>
<accession>A0A844XG32</accession>
<evidence type="ECO:0000313" key="2">
    <source>
        <dbReference type="Proteomes" id="UP000461409"/>
    </source>
</evidence>